<evidence type="ECO:0000313" key="6">
    <source>
        <dbReference type="Proteomes" id="UP000000442"/>
    </source>
</evidence>
<evidence type="ECO:0000256" key="3">
    <source>
        <dbReference type="PROSITE-ProRule" id="PRU00409"/>
    </source>
</evidence>
<evidence type="ECO:0000256" key="1">
    <source>
        <dbReference type="ARBA" id="ARBA00010871"/>
    </source>
</evidence>
<accession>C0Q8U4</accession>
<dbReference type="PROSITE" id="PS50975">
    <property type="entry name" value="ATP_GRASP"/>
    <property type="match status" value="1"/>
</dbReference>
<feature type="domain" description="ATP-grasp" evidence="4">
    <location>
        <begin position="111"/>
        <end position="329"/>
    </location>
</feature>
<keyword evidence="2 5" id="KW-0436">Ligase</keyword>
<dbReference type="PANTHER" id="PTHR23132:SF23">
    <property type="entry name" value="D-ALANINE--D-ALANINE LIGASE B"/>
    <property type="match status" value="1"/>
</dbReference>
<dbReference type="InterPro" id="IPR011095">
    <property type="entry name" value="Dala_Dala_lig_C"/>
</dbReference>
<dbReference type="Gene3D" id="3.30.470.20">
    <property type="entry name" value="ATP-grasp fold, B domain"/>
    <property type="match status" value="1"/>
</dbReference>
<dbReference type="RefSeq" id="WP_015903221.1">
    <property type="nucleotide sequence ID" value="NC_012108.1"/>
</dbReference>
<dbReference type="Proteomes" id="UP000000442">
    <property type="component" value="Chromosome"/>
</dbReference>
<dbReference type="OrthoDB" id="9813261at2"/>
<name>C0Q8U4_DESAH</name>
<proteinExistence type="inferred from homology"/>
<dbReference type="AlphaFoldDB" id="C0Q8U4"/>
<sequence length="339" mass="36736">MNKTIAIVHNRINNGSLPDEIDVLVQVDAVSQALSGLGYEPIAVPCDLDLNALKQTLTAMKPAVVFNLVESLDGHGRLIQVVPALVEALGYACTGCPAEAIYLTSHKVMAKERMRSLGLPTADWINPVPLDIPWQGAADLGPTGTWIIKSLWEHASLGLELENLVKGNSREIAALLPDRASALGGACFAEQFIQGREFNLSLMDTDKGVRVLPPAEIIFKGFDHDQPKIVGYRAKWVQDAAEYHNTPRSFDFSPKDAPLIANLERLSLGCWHGFGLRGYARVDFRVDDLGNPFILEVNTNPCISPDAGFCAALEQAGISHGQGIHMILKQSSQPIPAMG</sequence>
<dbReference type="EMBL" id="CP001087">
    <property type="protein sequence ID" value="ACN14434.1"/>
    <property type="molecule type" value="Genomic_DNA"/>
</dbReference>
<dbReference type="GO" id="GO:0008716">
    <property type="term" value="F:D-alanine-D-alanine ligase activity"/>
    <property type="evidence" value="ECO:0007669"/>
    <property type="project" value="UniProtKB-EC"/>
</dbReference>
<dbReference type="GO" id="GO:0046872">
    <property type="term" value="F:metal ion binding"/>
    <property type="evidence" value="ECO:0007669"/>
    <property type="project" value="InterPro"/>
</dbReference>
<comment type="similarity">
    <text evidence="1">Belongs to the D-alanine--D-alanine ligase family.</text>
</comment>
<evidence type="ECO:0000256" key="2">
    <source>
        <dbReference type="ARBA" id="ARBA00022598"/>
    </source>
</evidence>
<organism evidence="5 6">
    <name type="scientific">Desulforapulum autotrophicum (strain ATCC 43914 / DSM 3382 / VKM B-1955 / HRM2)</name>
    <name type="common">Desulfobacterium autotrophicum</name>
    <dbReference type="NCBI Taxonomy" id="177437"/>
    <lineage>
        <taxon>Bacteria</taxon>
        <taxon>Pseudomonadati</taxon>
        <taxon>Thermodesulfobacteriota</taxon>
        <taxon>Desulfobacteria</taxon>
        <taxon>Desulfobacterales</taxon>
        <taxon>Desulfobacteraceae</taxon>
        <taxon>Desulforapulum</taxon>
    </lineage>
</organism>
<reference evidence="5 6" key="1">
    <citation type="journal article" date="2009" name="Environ. Microbiol.">
        <title>Genome sequence of Desulfobacterium autotrophicum HRM2, a marine sulfate reducer oxidizing organic carbon completely to carbon dioxide.</title>
        <authorList>
            <person name="Strittmatter A.W."/>
            <person name="Liesegang H."/>
            <person name="Rabus R."/>
            <person name="Decker I."/>
            <person name="Amann J."/>
            <person name="Andres S."/>
            <person name="Henne A."/>
            <person name="Fricke W.F."/>
            <person name="Martinez-Arias R."/>
            <person name="Bartels D."/>
            <person name="Goesmann A."/>
            <person name="Krause L."/>
            <person name="Puehler A."/>
            <person name="Klenk H.P."/>
            <person name="Richter M."/>
            <person name="Schuler M."/>
            <person name="Gloeckner F.O."/>
            <person name="Meyerdierks A."/>
            <person name="Gottschalk G."/>
            <person name="Amann R."/>
        </authorList>
    </citation>
    <scope>NUCLEOTIDE SEQUENCE [LARGE SCALE GENOMIC DNA]</scope>
    <source>
        <strain evidence="6">ATCC 43914 / DSM 3382 / HRM2</strain>
    </source>
</reference>
<dbReference type="Pfam" id="PF07478">
    <property type="entry name" value="Dala_Dala_lig_C"/>
    <property type="match status" value="1"/>
</dbReference>
<dbReference type="STRING" id="177437.HRM2_13230"/>
<dbReference type="InterPro" id="IPR011761">
    <property type="entry name" value="ATP-grasp"/>
</dbReference>
<evidence type="ECO:0000259" key="4">
    <source>
        <dbReference type="PROSITE" id="PS50975"/>
    </source>
</evidence>
<dbReference type="KEGG" id="dat:HRM2_13230"/>
<protein>
    <submittedName>
        <fullName evidence="5">DdlB1</fullName>
        <ecNumber evidence="5">6.3.2.4</ecNumber>
    </submittedName>
</protein>
<keyword evidence="3" id="KW-0067">ATP-binding</keyword>
<gene>
    <name evidence="5" type="primary">ddlB1</name>
    <name evidence="5" type="ordered locus">HRM2_13230</name>
</gene>
<keyword evidence="6" id="KW-1185">Reference proteome</keyword>
<dbReference type="InterPro" id="IPR013815">
    <property type="entry name" value="ATP_grasp_subdomain_1"/>
</dbReference>
<dbReference type="PANTHER" id="PTHR23132">
    <property type="entry name" value="D-ALANINE--D-ALANINE LIGASE"/>
    <property type="match status" value="1"/>
</dbReference>
<dbReference type="GO" id="GO:0005524">
    <property type="term" value="F:ATP binding"/>
    <property type="evidence" value="ECO:0007669"/>
    <property type="project" value="UniProtKB-UniRule"/>
</dbReference>
<evidence type="ECO:0000313" key="5">
    <source>
        <dbReference type="EMBL" id="ACN14434.1"/>
    </source>
</evidence>
<dbReference type="HOGENOM" id="CLU_039268_2_0_7"/>
<dbReference type="eggNOG" id="COG1181">
    <property type="taxonomic scope" value="Bacteria"/>
</dbReference>
<dbReference type="Gene3D" id="3.30.1490.20">
    <property type="entry name" value="ATP-grasp fold, A domain"/>
    <property type="match status" value="1"/>
</dbReference>
<dbReference type="EC" id="6.3.2.4" evidence="5"/>
<dbReference type="SUPFAM" id="SSF56059">
    <property type="entry name" value="Glutathione synthetase ATP-binding domain-like"/>
    <property type="match status" value="1"/>
</dbReference>
<keyword evidence="3" id="KW-0547">Nucleotide-binding</keyword>